<dbReference type="HOGENOM" id="CLU_2563951_0_0_6"/>
<evidence type="ECO:0000256" key="1">
    <source>
        <dbReference type="ARBA" id="ARBA00022448"/>
    </source>
</evidence>
<feature type="non-terminal residue" evidence="5">
    <location>
        <position position="1"/>
    </location>
</feature>
<dbReference type="GO" id="GO:0019867">
    <property type="term" value="C:outer membrane"/>
    <property type="evidence" value="ECO:0007669"/>
    <property type="project" value="InterPro"/>
</dbReference>
<organism evidence="5 6">
    <name type="scientific">Pseudomonas syringae pv. pisi str. 1704B</name>
    <dbReference type="NCBI Taxonomy" id="629263"/>
    <lineage>
        <taxon>Bacteria</taxon>
        <taxon>Pseudomonadati</taxon>
        <taxon>Pseudomonadota</taxon>
        <taxon>Gammaproteobacteria</taxon>
        <taxon>Pseudomonadales</taxon>
        <taxon>Pseudomonadaceae</taxon>
        <taxon>Pseudomonas</taxon>
        <taxon>Pseudomonas syringae</taxon>
    </lineage>
</organism>
<dbReference type="Proteomes" id="UP000004986">
    <property type="component" value="Unassembled WGS sequence"/>
</dbReference>
<feature type="non-terminal residue" evidence="5">
    <location>
        <position position="82"/>
    </location>
</feature>
<comment type="caution">
    <text evidence="5">The sequence shown here is derived from an EMBL/GenBank/DDBJ whole genome shotgun (WGS) entry which is preliminary data.</text>
</comment>
<evidence type="ECO:0000313" key="6">
    <source>
        <dbReference type="Proteomes" id="UP000004986"/>
    </source>
</evidence>
<dbReference type="AlphaFoldDB" id="F3GNP8"/>
<evidence type="ECO:0000313" key="5">
    <source>
        <dbReference type="EMBL" id="EGH48701.1"/>
    </source>
</evidence>
<keyword evidence="5" id="KW-0675">Receptor</keyword>
<keyword evidence="3" id="KW-0998">Cell outer membrane</keyword>
<dbReference type="Pfam" id="PF07660">
    <property type="entry name" value="STN"/>
    <property type="match status" value="1"/>
</dbReference>
<keyword evidence="2" id="KW-0472">Membrane</keyword>
<accession>F3GNP8</accession>
<feature type="domain" description="Secretin/TonB short N-terminal" evidence="4">
    <location>
        <begin position="44"/>
        <end position="81"/>
    </location>
</feature>
<dbReference type="Gene3D" id="3.55.50.30">
    <property type="match status" value="1"/>
</dbReference>
<sequence length="82" mass="8411">SGAGLSVGSLSMVQAAEVAPKVYHIAPSELEAALNQFGRESGVLISYGSQMTSGLKSRGLEGQYTPEQGLNALLEGTGLQAM</sequence>
<reference evidence="5 6" key="1">
    <citation type="journal article" date="2011" name="PLoS Pathog.">
        <title>Dynamic evolution of pathogenicity revealed by sequencing and comparative genomics of 19 Pseudomonas syringae isolates.</title>
        <authorList>
            <person name="Baltrus D.A."/>
            <person name="Nishimura M.T."/>
            <person name="Romanchuk A."/>
            <person name="Chang J.H."/>
            <person name="Mukhtar M.S."/>
            <person name="Cherkis K."/>
            <person name="Roach J."/>
            <person name="Grant S.R."/>
            <person name="Jones C.D."/>
            <person name="Dangl J.L."/>
        </authorList>
    </citation>
    <scope>NUCLEOTIDE SEQUENCE [LARGE SCALE GENOMIC DNA]</scope>
    <source>
        <strain evidence="5 6">1704B</strain>
    </source>
</reference>
<keyword evidence="1" id="KW-0813">Transport</keyword>
<evidence type="ECO:0000259" key="4">
    <source>
        <dbReference type="Pfam" id="PF07660"/>
    </source>
</evidence>
<proteinExistence type="predicted"/>
<protein>
    <submittedName>
        <fullName evidence="5">TonB-dependent siderophore receptor</fullName>
    </submittedName>
</protein>
<name>F3GNP8_PSESJ</name>
<gene>
    <name evidence="5" type="ORF">PSYPI_42820</name>
</gene>
<dbReference type="EMBL" id="AEAI01003389">
    <property type="protein sequence ID" value="EGH48701.1"/>
    <property type="molecule type" value="Genomic_DNA"/>
</dbReference>
<keyword evidence="6" id="KW-1185">Reference proteome</keyword>
<evidence type="ECO:0000256" key="2">
    <source>
        <dbReference type="ARBA" id="ARBA00023136"/>
    </source>
</evidence>
<dbReference type="InterPro" id="IPR011662">
    <property type="entry name" value="Secretin/TonB_short_N"/>
</dbReference>
<evidence type="ECO:0000256" key="3">
    <source>
        <dbReference type="ARBA" id="ARBA00023237"/>
    </source>
</evidence>